<dbReference type="EMBL" id="JAAVUN010000273">
    <property type="protein sequence ID" value="NKE11036.1"/>
    <property type="molecule type" value="Genomic_DNA"/>
</dbReference>
<reference evidence="3 4" key="1">
    <citation type="submission" date="2020-02" db="EMBL/GenBank/DDBJ databases">
        <authorList>
            <person name="Sun Q."/>
        </authorList>
    </citation>
    <scope>NUCLEOTIDE SEQUENCE [LARGE SCALE GENOMIC DNA]</scope>
    <source>
        <strain evidence="3 4">YIM 13062</strain>
    </source>
</reference>
<proteinExistence type="inferred from homology"/>
<dbReference type="AlphaFoldDB" id="A0A846UC63"/>
<protein>
    <submittedName>
        <fullName evidence="3">SDR family NAD(P)-dependent oxidoreductase</fullName>
    </submittedName>
</protein>
<dbReference type="Gene3D" id="3.40.50.720">
    <property type="entry name" value="NAD(P)-binding Rossmann-like Domain"/>
    <property type="match status" value="1"/>
</dbReference>
<dbReference type="InterPro" id="IPR002347">
    <property type="entry name" value="SDR_fam"/>
</dbReference>
<keyword evidence="4" id="KW-1185">Reference proteome</keyword>
<name>A0A846UC63_9MICC</name>
<dbReference type="GO" id="GO:0016491">
    <property type="term" value="F:oxidoreductase activity"/>
    <property type="evidence" value="ECO:0007669"/>
    <property type="project" value="UniProtKB-KW"/>
</dbReference>
<evidence type="ECO:0000313" key="4">
    <source>
        <dbReference type="Proteomes" id="UP000521379"/>
    </source>
</evidence>
<dbReference type="PANTHER" id="PTHR43899:SF13">
    <property type="entry name" value="RH59310P"/>
    <property type="match status" value="1"/>
</dbReference>
<dbReference type="SUPFAM" id="SSF51735">
    <property type="entry name" value="NAD(P)-binding Rossmann-fold domains"/>
    <property type="match status" value="1"/>
</dbReference>
<feature type="non-terminal residue" evidence="3">
    <location>
        <position position="53"/>
    </location>
</feature>
<evidence type="ECO:0000256" key="1">
    <source>
        <dbReference type="ARBA" id="ARBA00006484"/>
    </source>
</evidence>
<evidence type="ECO:0000256" key="2">
    <source>
        <dbReference type="ARBA" id="ARBA00023002"/>
    </source>
</evidence>
<dbReference type="Pfam" id="PF00106">
    <property type="entry name" value="adh_short"/>
    <property type="match status" value="1"/>
</dbReference>
<gene>
    <name evidence="3" type="ORF">GTW58_14150</name>
</gene>
<comment type="caution">
    <text evidence="3">The sequence shown here is derived from an EMBL/GenBank/DDBJ whole genome shotgun (WGS) entry which is preliminary data.</text>
</comment>
<comment type="similarity">
    <text evidence="1">Belongs to the short-chain dehydrogenases/reductases (SDR) family.</text>
</comment>
<dbReference type="Proteomes" id="UP000521379">
    <property type="component" value="Unassembled WGS sequence"/>
</dbReference>
<keyword evidence="2" id="KW-0560">Oxidoreductase</keyword>
<dbReference type="InterPro" id="IPR051019">
    <property type="entry name" value="VLCFA-Steroid_DH"/>
</dbReference>
<dbReference type="RefSeq" id="WP_168023665.1">
    <property type="nucleotide sequence ID" value="NZ_JAAVUN010000273.1"/>
</dbReference>
<evidence type="ECO:0000313" key="3">
    <source>
        <dbReference type="EMBL" id="NKE11036.1"/>
    </source>
</evidence>
<accession>A0A846UC63</accession>
<sequence>MFTALITGGTSGIGAAFAKALAARGLNLVLVARDPARLDQAAQELRARYRIEV</sequence>
<dbReference type="InterPro" id="IPR036291">
    <property type="entry name" value="NAD(P)-bd_dom_sf"/>
</dbReference>
<dbReference type="PANTHER" id="PTHR43899">
    <property type="entry name" value="RH59310P"/>
    <property type="match status" value="1"/>
</dbReference>
<organism evidence="3 4">
    <name type="scientific">Kocuria subflava</name>
    <dbReference type="NCBI Taxonomy" id="1736139"/>
    <lineage>
        <taxon>Bacteria</taxon>
        <taxon>Bacillati</taxon>
        <taxon>Actinomycetota</taxon>
        <taxon>Actinomycetes</taxon>
        <taxon>Micrococcales</taxon>
        <taxon>Micrococcaceae</taxon>
        <taxon>Kocuria</taxon>
    </lineage>
</organism>